<keyword evidence="2" id="KW-1185">Reference proteome</keyword>
<dbReference type="AlphaFoldDB" id="A0A8H7T3G6"/>
<dbReference type="SUPFAM" id="SSF55298">
    <property type="entry name" value="YjgF-like"/>
    <property type="match status" value="1"/>
</dbReference>
<proteinExistence type="predicted"/>
<dbReference type="OrthoDB" id="538640at2759"/>
<evidence type="ECO:0000313" key="1">
    <source>
        <dbReference type="EMBL" id="KAG4412779.1"/>
    </source>
</evidence>
<dbReference type="CDD" id="cd06154">
    <property type="entry name" value="YjgF_YER057c_UK114_like_6"/>
    <property type="match status" value="1"/>
</dbReference>
<reference evidence="1" key="1">
    <citation type="submission" date="2021-02" db="EMBL/GenBank/DDBJ databases">
        <title>Genome sequence Cadophora malorum strain M34.</title>
        <authorList>
            <person name="Stefanovic E."/>
            <person name="Vu D."/>
            <person name="Scully C."/>
            <person name="Dijksterhuis J."/>
            <person name="Roader J."/>
            <person name="Houbraken J."/>
        </authorList>
    </citation>
    <scope>NUCLEOTIDE SEQUENCE</scope>
    <source>
        <strain evidence="1">M34</strain>
    </source>
</reference>
<dbReference type="Proteomes" id="UP000664132">
    <property type="component" value="Unassembled WGS sequence"/>
</dbReference>
<gene>
    <name evidence="1" type="ORF">IFR04_014094</name>
</gene>
<dbReference type="Gene3D" id="3.30.1330.40">
    <property type="entry name" value="RutC-like"/>
    <property type="match status" value="1"/>
</dbReference>
<name>A0A8H7T3G6_9HELO</name>
<organism evidence="1 2">
    <name type="scientific">Cadophora malorum</name>
    <dbReference type="NCBI Taxonomy" id="108018"/>
    <lineage>
        <taxon>Eukaryota</taxon>
        <taxon>Fungi</taxon>
        <taxon>Dikarya</taxon>
        <taxon>Ascomycota</taxon>
        <taxon>Pezizomycotina</taxon>
        <taxon>Leotiomycetes</taxon>
        <taxon>Helotiales</taxon>
        <taxon>Ploettnerulaceae</taxon>
        <taxon>Cadophora</taxon>
    </lineage>
</organism>
<evidence type="ECO:0008006" key="3">
    <source>
        <dbReference type="Google" id="ProtNLM"/>
    </source>
</evidence>
<dbReference type="InterPro" id="IPR035959">
    <property type="entry name" value="RutC-like_sf"/>
</dbReference>
<sequence>MARRNISSGSAFEAEIGYSRAVVTGDWILVSGTTGYDYATGVLPSSIVEQTEQTLKNIDAALKEAGATLKDVVRVRYILPDKKEFPLIWPVLKRVFGDVRPAATMIQAELMKDEMRIEIEVTAKKEHSDGLGAPL</sequence>
<evidence type="ECO:0000313" key="2">
    <source>
        <dbReference type="Proteomes" id="UP000664132"/>
    </source>
</evidence>
<protein>
    <recommendedName>
        <fullName evidence="3">YjgF-like protein</fullName>
    </recommendedName>
</protein>
<dbReference type="InterPro" id="IPR006175">
    <property type="entry name" value="YjgF/YER057c/UK114"/>
</dbReference>
<dbReference type="Pfam" id="PF01042">
    <property type="entry name" value="Ribonuc_L-PSP"/>
    <property type="match status" value="1"/>
</dbReference>
<dbReference type="PANTHER" id="PTHR43857:SF1">
    <property type="entry name" value="YJGH FAMILY PROTEIN"/>
    <property type="match status" value="1"/>
</dbReference>
<dbReference type="EMBL" id="JAFJYH010000355">
    <property type="protein sequence ID" value="KAG4412779.1"/>
    <property type="molecule type" value="Genomic_DNA"/>
</dbReference>
<comment type="caution">
    <text evidence="1">The sequence shown here is derived from an EMBL/GenBank/DDBJ whole genome shotgun (WGS) entry which is preliminary data.</text>
</comment>
<accession>A0A8H7T3G6</accession>
<dbReference type="PANTHER" id="PTHR43857">
    <property type="entry name" value="BLR7761 PROTEIN"/>
    <property type="match status" value="1"/>
</dbReference>